<dbReference type="AlphaFoldDB" id="A0A371D032"/>
<dbReference type="OrthoDB" id="2767786at2759"/>
<name>A0A371D032_9APHY</name>
<evidence type="ECO:0000313" key="2">
    <source>
        <dbReference type="Proteomes" id="UP000256964"/>
    </source>
</evidence>
<dbReference type="SUPFAM" id="SSF52047">
    <property type="entry name" value="RNI-like"/>
    <property type="match status" value="1"/>
</dbReference>
<reference evidence="1 2" key="1">
    <citation type="journal article" date="2018" name="Biotechnol. Biofuels">
        <title>Integrative visual omics of the white-rot fungus Polyporus brumalis exposes the biotechnological potential of its oxidative enzymes for delignifying raw plant biomass.</title>
        <authorList>
            <person name="Miyauchi S."/>
            <person name="Rancon A."/>
            <person name="Drula E."/>
            <person name="Hage H."/>
            <person name="Chaduli D."/>
            <person name="Favel A."/>
            <person name="Grisel S."/>
            <person name="Henrissat B."/>
            <person name="Herpoel-Gimbert I."/>
            <person name="Ruiz-Duenas F.J."/>
            <person name="Chevret D."/>
            <person name="Hainaut M."/>
            <person name="Lin J."/>
            <person name="Wang M."/>
            <person name="Pangilinan J."/>
            <person name="Lipzen A."/>
            <person name="Lesage-Meessen L."/>
            <person name="Navarro D."/>
            <person name="Riley R."/>
            <person name="Grigoriev I.V."/>
            <person name="Zhou S."/>
            <person name="Raouche S."/>
            <person name="Rosso M.N."/>
        </authorList>
    </citation>
    <scope>NUCLEOTIDE SEQUENCE [LARGE SCALE GENOMIC DNA]</scope>
    <source>
        <strain evidence="1 2">BRFM 1820</strain>
    </source>
</reference>
<dbReference type="Proteomes" id="UP000256964">
    <property type="component" value="Unassembled WGS sequence"/>
</dbReference>
<dbReference type="STRING" id="139420.A0A371D032"/>
<evidence type="ECO:0008006" key="3">
    <source>
        <dbReference type="Google" id="ProtNLM"/>
    </source>
</evidence>
<accession>A0A371D032</accession>
<evidence type="ECO:0000313" key="1">
    <source>
        <dbReference type="EMBL" id="RDX45901.1"/>
    </source>
</evidence>
<organism evidence="1 2">
    <name type="scientific">Lentinus brumalis</name>
    <dbReference type="NCBI Taxonomy" id="2498619"/>
    <lineage>
        <taxon>Eukaryota</taxon>
        <taxon>Fungi</taxon>
        <taxon>Dikarya</taxon>
        <taxon>Basidiomycota</taxon>
        <taxon>Agaricomycotina</taxon>
        <taxon>Agaricomycetes</taxon>
        <taxon>Polyporales</taxon>
        <taxon>Polyporaceae</taxon>
        <taxon>Lentinus</taxon>
    </lineage>
</organism>
<gene>
    <name evidence="1" type="ORF">OH76DRAFT_911982</name>
</gene>
<protein>
    <recommendedName>
        <fullName evidence="3">F-box domain-containing protein</fullName>
    </recommendedName>
</protein>
<keyword evidence="2" id="KW-1185">Reference proteome</keyword>
<sequence length="445" mass="49770">MSFDVSFTGRFNMQPTILALKEHAHAIRGVTYSVLRSSWVSDVRKLLSISMPALRNLSVSLETRSDRLAVVTSNPNNLVHLDSLELWSCRVPVDRATYDNLQYLKLCHCEWSATFDEVLDTLASALILKELVRVDCCSAWRDVPPRHVVIDPSHRSPVTLPALRRMQWDLIRPALACRLLACLRIPIATHVDISTSASMTGFRSDMVWSVLPPDPPGTSPIFSSAIAVTVGVSEGCSEIVAETSTRYFRVRVPNDTGWPGYDPPRPPVTSAVDCLLDFFRDAPVRVLNLSVDSLEHASQATWERVFREFDSLERLELDGMRLSHNMFSALRTASEPGHRPVCCPRLVAIKIEEILDNSFDSDSRVVPMEMRVAILDALRLRAKRGARLEKLKLTLGHSNEEGGPELGWTFLNELKGLVSEVNYTASGHWFLADEPRCCLHSAQAD</sequence>
<dbReference type="EMBL" id="KZ857432">
    <property type="protein sequence ID" value="RDX45901.1"/>
    <property type="molecule type" value="Genomic_DNA"/>
</dbReference>
<proteinExistence type="predicted"/>